<keyword evidence="2" id="KW-1185">Reference proteome</keyword>
<evidence type="ECO:0000313" key="2">
    <source>
        <dbReference type="Proteomes" id="UP001054837"/>
    </source>
</evidence>
<protein>
    <submittedName>
        <fullName evidence="1">Uncharacterized protein</fullName>
    </submittedName>
</protein>
<organism evidence="1 2">
    <name type="scientific">Caerostris darwini</name>
    <dbReference type="NCBI Taxonomy" id="1538125"/>
    <lineage>
        <taxon>Eukaryota</taxon>
        <taxon>Metazoa</taxon>
        <taxon>Ecdysozoa</taxon>
        <taxon>Arthropoda</taxon>
        <taxon>Chelicerata</taxon>
        <taxon>Arachnida</taxon>
        <taxon>Araneae</taxon>
        <taxon>Araneomorphae</taxon>
        <taxon>Entelegynae</taxon>
        <taxon>Araneoidea</taxon>
        <taxon>Araneidae</taxon>
        <taxon>Caerostris</taxon>
    </lineage>
</organism>
<accession>A0AAV4WLQ8</accession>
<sequence>MRLPAAGRFSFMILCLEFSFLVMDRRQESIILGLSSGIDFSLESSFVKTSLADGEGRTWGVKMIANGEKIDSHLWLKLALLLLKDFVKDYRSFERAWFICHDSHSINNSHHSENKNVEVNNLFRGIN</sequence>
<name>A0AAV4WLQ8_9ARAC</name>
<comment type="caution">
    <text evidence="1">The sequence shown here is derived from an EMBL/GenBank/DDBJ whole genome shotgun (WGS) entry which is preliminary data.</text>
</comment>
<dbReference type="AlphaFoldDB" id="A0AAV4WLQ8"/>
<proteinExistence type="predicted"/>
<reference evidence="1 2" key="1">
    <citation type="submission" date="2021-06" db="EMBL/GenBank/DDBJ databases">
        <title>Caerostris darwini draft genome.</title>
        <authorList>
            <person name="Kono N."/>
            <person name="Arakawa K."/>
        </authorList>
    </citation>
    <scope>NUCLEOTIDE SEQUENCE [LARGE SCALE GENOMIC DNA]</scope>
</reference>
<dbReference type="EMBL" id="BPLQ01014754">
    <property type="protein sequence ID" value="GIY82910.1"/>
    <property type="molecule type" value="Genomic_DNA"/>
</dbReference>
<gene>
    <name evidence="1" type="ORF">CDAR_527181</name>
</gene>
<evidence type="ECO:0000313" key="1">
    <source>
        <dbReference type="EMBL" id="GIY82910.1"/>
    </source>
</evidence>
<dbReference type="Proteomes" id="UP001054837">
    <property type="component" value="Unassembled WGS sequence"/>
</dbReference>